<protein>
    <submittedName>
        <fullName evidence="11">CRISPR-associated helicase/endonuclease Cas3</fullName>
    </submittedName>
</protein>
<dbReference type="InterPro" id="IPR027417">
    <property type="entry name" value="P-loop_NTPase"/>
</dbReference>
<dbReference type="NCBIfam" id="TIGR01587">
    <property type="entry name" value="cas3_core"/>
    <property type="match status" value="1"/>
</dbReference>
<dbReference type="Pfam" id="PF18019">
    <property type="entry name" value="Cas3_HD"/>
    <property type="match status" value="1"/>
</dbReference>
<keyword evidence="8" id="KW-0067">ATP-binding</keyword>
<keyword evidence="4" id="KW-0479">Metal-binding</keyword>
<accession>A0ABR5ZUJ0</accession>
<dbReference type="InterPro" id="IPR054712">
    <property type="entry name" value="Cas3-like_dom"/>
</dbReference>
<evidence type="ECO:0000256" key="7">
    <source>
        <dbReference type="ARBA" id="ARBA00022806"/>
    </source>
</evidence>
<dbReference type="EMBL" id="PDLY01000005">
    <property type="protein sequence ID" value="MBA5727902.1"/>
    <property type="molecule type" value="Genomic_DNA"/>
</dbReference>
<dbReference type="Proteomes" id="UP000765338">
    <property type="component" value="Unassembled WGS sequence"/>
</dbReference>
<comment type="similarity">
    <text evidence="1">In the N-terminal section; belongs to the CRISPR-associated nuclease Cas3-HD family.</text>
</comment>
<evidence type="ECO:0000259" key="10">
    <source>
        <dbReference type="PROSITE" id="PS51643"/>
    </source>
</evidence>
<comment type="similarity">
    <text evidence="2">In the central section; belongs to the CRISPR-associated helicase Cas3 family.</text>
</comment>
<dbReference type="Pfam" id="PF00270">
    <property type="entry name" value="DEAD"/>
    <property type="match status" value="1"/>
</dbReference>
<organism evidence="11 12">
    <name type="scientific">Bombella mellum</name>
    <dbReference type="NCBI Taxonomy" id="2039288"/>
    <lineage>
        <taxon>Bacteria</taxon>
        <taxon>Pseudomonadati</taxon>
        <taxon>Pseudomonadota</taxon>
        <taxon>Alphaproteobacteria</taxon>
        <taxon>Acetobacterales</taxon>
        <taxon>Acetobacteraceae</taxon>
        <taxon>Bombella</taxon>
    </lineage>
</organism>
<dbReference type="RefSeq" id="WP_182041490.1">
    <property type="nucleotide sequence ID" value="NZ_PDLY01000005.1"/>
</dbReference>
<keyword evidence="5" id="KW-0547">Nucleotide-binding</keyword>
<keyword evidence="3" id="KW-0540">Nuclease</keyword>
<keyword evidence="6" id="KW-0378">Hydrolase</keyword>
<comment type="caution">
    <text evidence="11">The sequence shown here is derived from an EMBL/GenBank/DDBJ whole genome shotgun (WGS) entry which is preliminary data.</text>
</comment>
<dbReference type="SMART" id="SM00487">
    <property type="entry name" value="DEXDc"/>
    <property type="match status" value="1"/>
</dbReference>
<gene>
    <name evidence="11" type="ORF">CPA56_07925</name>
</gene>
<dbReference type="SUPFAM" id="SSF52540">
    <property type="entry name" value="P-loop containing nucleoside triphosphate hydrolases"/>
    <property type="match status" value="1"/>
</dbReference>
<keyword evidence="12" id="KW-1185">Reference proteome</keyword>
<dbReference type="Pfam" id="PF22590">
    <property type="entry name" value="Cas3-like_C_2"/>
    <property type="match status" value="1"/>
</dbReference>
<keyword evidence="9" id="KW-0051">Antiviral defense</keyword>
<dbReference type="NCBIfam" id="TIGR01596">
    <property type="entry name" value="cas3_HD"/>
    <property type="match status" value="1"/>
</dbReference>
<feature type="domain" description="HD Cas3-type" evidence="10">
    <location>
        <begin position="15"/>
        <end position="186"/>
    </location>
</feature>
<evidence type="ECO:0000256" key="2">
    <source>
        <dbReference type="ARBA" id="ARBA00009046"/>
    </source>
</evidence>
<sequence>MQEWSEWPAKSARPPEMIEHPAIYHMLDVAAVAEQLIASSSWPAVLKQAFIALAGLHDLGKFSHQFRRMLRGEGGGIPSHWELTEILLLAHDDMLADWLGGTLTVRRILYASIAGHHGRPPDLALHGREFRECVRRHVGEGKEAARRFLDVFRDLWPEASLASLDLGQARHVSWWLSGLCTAADWVGSNTRWFLPKELNSGPAEYLEGTRLVARTAVEEAGLGGAEPCSEPLFDFVLRPLQVACETLPLPDGPALVVLEAETGVGKTEAALILAQRMALAGKGRGLFFALPTMATADAMFDRTARIVGKIFQNPSVTLAHGRAGLSVLFRDVMVEGTNAASDDDGKGITSSEWLAGDNRRALLADVGVGTVDQALLSTLRVRFQTLRHYGLASKIVVVDEVHEMGEPYMAEILVTLLKMHRAMGGSAILLTATLPLEWRKRLLATYEGSSESSAYPAITVAGGATMTEFAADERPVKGPVTVERISTEDEALQYLTQGVEKGAACVWIRNVVDDAIAAVAALRQVGIEAHLLHARFALCDRKRLEKDVLGRVGRNGKKRRGYVLVSTQIVEASLDLDFDLMVSDLAPIGSLIQRVGRLWRHMDLRPAEERPVPAPVLKVLSPDPADVRDARWLHGMFGKGARIYSLPDMWRTALVLFREGQITAPEGLRSLMEAVYAQDAEPLPAVFDRADMDEIGKGNAAKGLALQNVVNIETDYRSGGGRQDDVLYPTRLGEATSILVLARQTEKGLVPWASMGESFHQEAEEDDQKLRALWMLSEVSVLSRWLKPLDMPDQDAPAIQAVKKDWPKWKRENADILLCPVQMPGGEICKGLCYDEGRGLFFGSSP</sequence>
<proteinExistence type="inferred from homology"/>
<evidence type="ECO:0000256" key="3">
    <source>
        <dbReference type="ARBA" id="ARBA00022722"/>
    </source>
</evidence>
<evidence type="ECO:0000256" key="6">
    <source>
        <dbReference type="ARBA" id="ARBA00022801"/>
    </source>
</evidence>
<evidence type="ECO:0000313" key="12">
    <source>
        <dbReference type="Proteomes" id="UP000765338"/>
    </source>
</evidence>
<dbReference type="InterPro" id="IPR011545">
    <property type="entry name" value="DEAD/DEAH_box_helicase_dom"/>
</dbReference>
<dbReference type="InterPro" id="IPR006483">
    <property type="entry name" value="CRISPR-assoc_Cas3_HD"/>
</dbReference>
<dbReference type="PANTHER" id="PTHR47963">
    <property type="entry name" value="DEAD-BOX ATP-DEPENDENT RNA HELICASE 47, MITOCHONDRIAL"/>
    <property type="match status" value="1"/>
</dbReference>
<dbReference type="InterPro" id="IPR014001">
    <property type="entry name" value="Helicase_ATP-bd"/>
</dbReference>
<evidence type="ECO:0000256" key="1">
    <source>
        <dbReference type="ARBA" id="ARBA00006847"/>
    </source>
</evidence>
<dbReference type="Gene3D" id="1.10.3210.30">
    <property type="match status" value="1"/>
</dbReference>
<dbReference type="InterPro" id="IPR050547">
    <property type="entry name" value="DEAD_box_RNA_helicases"/>
</dbReference>
<dbReference type="CDD" id="cd17930">
    <property type="entry name" value="DEXHc_cas3"/>
    <property type="match status" value="1"/>
</dbReference>
<evidence type="ECO:0000256" key="9">
    <source>
        <dbReference type="ARBA" id="ARBA00023118"/>
    </source>
</evidence>
<evidence type="ECO:0000313" key="11">
    <source>
        <dbReference type="EMBL" id="MBA5727902.1"/>
    </source>
</evidence>
<dbReference type="CDD" id="cd09641">
    <property type="entry name" value="Cas3''_I"/>
    <property type="match status" value="1"/>
</dbReference>
<reference evidence="11 12" key="1">
    <citation type="submission" date="2017-10" db="EMBL/GenBank/DDBJ databases">
        <authorList>
            <person name="Jakob F."/>
        </authorList>
    </citation>
    <scope>NUCLEOTIDE SEQUENCE [LARGE SCALE GENOMIC DNA]</scope>
    <source>
        <strain evidence="11 12">TMW 2.1889</strain>
    </source>
</reference>
<dbReference type="InterPro" id="IPR006474">
    <property type="entry name" value="Helicase_Cas3_CRISPR-ass_core"/>
</dbReference>
<evidence type="ECO:0000256" key="4">
    <source>
        <dbReference type="ARBA" id="ARBA00022723"/>
    </source>
</evidence>
<keyword evidence="7" id="KW-0347">Helicase</keyword>
<name>A0ABR5ZUJ0_9PROT</name>
<dbReference type="Gene3D" id="3.40.50.300">
    <property type="entry name" value="P-loop containing nucleotide triphosphate hydrolases"/>
    <property type="match status" value="2"/>
</dbReference>
<dbReference type="PROSITE" id="PS51643">
    <property type="entry name" value="HD_CAS3"/>
    <property type="match status" value="1"/>
</dbReference>
<evidence type="ECO:0000256" key="8">
    <source>
        <dbReference type="ARBA" id="ARBA00022840"/>
    </source>
</evidence>
<dbReference type="InterPro" id="IPR038257">
    <property type="entry name" value="CRISPR-assoc_Cas3_HD_sf"/>
</dbReference>
<evidence type="ECO:0000256" key="5">
    <source>
        <dbReference type="ARBA" id="ARBA00022741"/>
    </source>
</evidence>
<dbReference type="PANTHER" id="PTHR47963:SF9">
    <property type="entry name" value="CRISPR-ASSOCIATED ENDONUCLEASE_HELICASE CAS3"/>
    <property type="match status" value="1"/>
</dbReference>